<dbReference type="SUPFAM" id="SSF46785">
    <property type="entry name" value="Winged helix' DNA-binding domain"/>
    <property type="match status" value="1"/>
</dbReference>
<sequence>MEQQALQFKALGDLTRLRLAALLAVNGETCVCHLARALGEPDYKISRHLTVLRSAGLVEARRQGTWMHYRLSSAQSDFDQRLREFLREALEGLPVVREDLERMLAKCCEVK</sequence>
<reference evidence="5 6" key="1">
    <citation type="journal article" date="2016" name="Nat. Commun.">
        <title>Thousands of microbial genomes shed light on interconnected biogeochemical processes in an aquifer system.</title>
        <authorList>
            <person name="Anantharaman K."/>
            <person name="Brown C.T."/>
            <person name="Hug L.A."/>
            <person name="Sharon I."/>
            <person name="Castelle C.J."/>
            <person name="Probst A.J."/>
            <person name="Thomas B.C."/>
            <person name="Singh A."/>
            <person name="Wilkins M.J."/>
            <person name="Karaoz U."/>
            <person name="Brodie E.L."/>
            <person name="Williams K.H."/>
            <person name="Hubbard S.S."/>
            <person name="Banfield J.F."/>
        </authorList>
    </citation>
    <scope>NUCLEOTIDE SEQUENCE [LARGE SCALE GENOMIC DNA]</scope>
</reference>
<gene>
    <name evidence="5" type="ORF">A2Z86_10480</name>
</gene>
<dbReference type="NCBIfam" id="NF033788">
    <property type="entry name" value="HTH_metalloreg"/>
    <property type="match status" value="1"/>
</dbReference>
<evidence type="ECO:0000256" key="3">
    <source>
        <dbReference type="ARBA" id="ARBA00023163"/>
    </source>
</evidence>
<dbReference type="Proteomes" id="UP000176992">
    <property type="component" value="Unassembled WGS sequence"/>
</dbReference>
<dbReference type="PANTHER" id="PTHR33154">
    <property type="entry name" value="TRANSCRIPTIONAL REGULATOR, ARSR FAMILY"/>
    <property type="match status" value="1"/>
</dbReference>
<dbReference type="PROSITE" id="PS50987">
    <property type="entry name" value="HTH_ARSR_2"/>
    <property type="match status" value="1"/>
</dbReference>
<keyword evidence="3" id="KW-0804">Transcription</keyword>
<dbReference type="Gene3D" id="1.10.10.10">
    <property type="entry name" value="Winged helix-like DNA-binding domain superfamily/Winged helix DNA-binding domain"/>
    <property type="match status" value="1"/>
</dbReference>
<dbReference type="PRINTS" id="PR00778">
    <property type="entry name" value="HTHARSR"/>
</dbReference>
<evidence type="ECO:0000256" key="2">
    <source>
        <dbReference type="ARBA" id="ARBA00023125"/>
    </source>
</evidence>
<evidence type="ECO:0000256" key="1">
    <source>
        <dbReference type="ARBA" id="ARBA00023015"/>
    </source>
</evidence>
<name>A0A1F5YHF2_9BACT</name>
<dbReference type="GO" id="GO:0003677">
    <property type="term" value="F:DNA binding"/>
    <property type="evidence" value="ECO:0007669"/>
    <property type="project" value="UniProtKB-KW"/>
</dbReference>
<dbReference type="InterPro" id="IPR051081">
    <property type="entry name" value="HTH_MetalResp_TranReg"/>
</dbReference>
<feature type="domain" description="HTH arsR-type" evidence="4">
    <location>
        <begin position="1"/>
        <end position="97"/>
    </location>
</feature>
<organism evidence="5 6">
    <name type="scientific">Candidatus Glassbacteria bacterium GWA2_58_10</name>
    <dbReference type="NCBI Taxonomy" id="1817865"/>
    <lineage>
        <taxon>Bacteria</taxon>
        <taxon>Candidatus Glassiibacteriota</taxon>
    </lineage>
</organism>
<dbReference type="InterPro" id="IPR036388">
    <property type="entry name" value="WH-like_DNA-bd_sf"/>
</dbReference>
<accession>A0A1F5YHF2</accession>
<proteinExistence type="predicted"/>
<comment type="caution">
    <text evidence="5">The sequence shown here is derived from an EMBL/GenBank/DDBJ whole genome shotgun (WGS) entry which is preliminary data.</text>
</comment>
<dbReference type="EMBL" id="MFIV01000016">
    <property type="protein sequence ID" value="OGF99600.1"/>
    <property type="molecule type" value="Genomic_DNA"/>
</dbReference>
<dbReference type="InterPro" id="IPR011991">
    <property type="entry name" value="ArsR-like_HTH"/>
</dbReference>
<protein>
    <recommendedName>
        <fullName evidence="4">HTH arsR-type domain-containing protein</fullName>
    </recommendedName>
</protein>
<dbReference type="InterPro" id="IPR036390">
    <property type="entry name" value="WH_DNA-bd_sf"/>
</dbReference>
<evidence type="ECO:0000313" key="5">
    <source>
        <dbReference type="EMBL" id="OGF99600.1"/>
    </source>
</evidence>
<dbReference type="AlphaFoldDB" id="A0A1F5YHF2"/>
<dbReference type="Pfam" id="PF01022">
    <property type="entry name" value="HTH_5"/>
    <property type="match status" value="1"/>
</dbReference>
<dbReference type="SMART" id="SM00418">
    <property type="entry name" value="HTH_ARSR"/>
    <property type="match status" value="1"/>
</dbReference>
<dbReference type="InterPro" id="IPR001845">
    <property type="entry name" value="HTH_ArsR_DNA-bd_dom"/>
</dbReference>
<dbReference type="GO" id="GO:0003700">
    <property type="term" value="F:DNA-binding transcription factor activity"/>
    <property type="evidence" value="ECO:0007669"/>
    <property type="project" value="InterPro"/>
</dbReference>
<dbReference type="CDD" id="cd00090">
    <property type="entry name" value="HTH_ARSR"/>
    <property type="match status" value="1"/>
</dbReference>
<evidence type="ECO:0000259" key="4">
    <source>
        <dbReference type="PROSITE" id="PS50987"/>
    </source>
</evidence>
<evidence type="ECO:0000313" key="6">
    <source>
        <dbReference type="Proteomes" id="UP000176992"/>
    </source>
</evidence>
<dbReference type="PANTHER" id="PTHR33154:SF18">
    <property type="entry name" value="ARSENICAL RESISTANCE OPERON REPRESSOR"/>
    <property type="match status" value="1"/>
</dbReference>
<keyword evidence="1" id="KW-0805">Transcription regulation</keyword>
<keyword evidence="2" id="KW-0238">DNA-binding</keyword>